<dbReference type="Pfam" id="PF19580">
    <property type="entry name" value="Exo_endo_phos_3"/>
    <property type="match status" value="1"/>
</dbReference>
<dbReference type="RefSeq" id="WP_096056270.1">
    <property type="nucleotide sequence ID" value="NZ_CP023344.1"/>
</dbReference>
<dbReference type="GO" id="GO:0003824">
    <property type="term" value="F:catalytic activity"/>
    <property type="evidence" value="ECO:0007669"/>
    <property type="project" value="InterPro"/>
</dbReference>
<organism evidence="3 4">
    <name type="scientific">Nibricoccus aquaticus</name>
    <dbReference type="NCBI Taxonomy" id="2576891"/>
    <lineage>
        <taxon>Bacteria</taxon>
        <taxon>Pseudomonadati</taxon>
        <taxon>Verrucomicrobiota</taxon>
        <taxon>Opitutia</taxon>
        <taxon>Opitutales</taxon>
        <taxon>Opitutaceae</taxon>
        <taxon>Nibricoccus</taxon>
    </lineage>
</organism>
<dbReference type="PANTHER" id="PTHR42834">
    <property type="entry name" value="ENDONUCLEASE/EXONUCLEASE/PHOSPHATASE FAMILY PROTEIN (AFU_ORTHOLOGUE AFUA_3G09210)"/>
    <property type="match status" value="1"/>
</dbReference>
<dbReference type="Proteomes" id="UP000217265">
    <property type="component" value="Chromosome"/>
</dbReference>
<accession>A0A290Q7L0</accession>
<proteinExistence type="predicted"/>
<protein>
    <recommendedName>
        <fullName evidence="2">Endonuclease/exonuclease/phosphatase domain-containing protein</fullName>
    </recommendedName>
</protein>
<feature type="signal peptide" evidence="1">
    <location>
        <begin position="1"/>
        <end position="20"/>
    </location>
</feature>
<sequence>MRLFFALCLSWLSFATAGLAREFTVMVYNVENLAGADGRTLSDDYRPQLYSRTHLLTKLNNIAKICAMFEEGRGPDIILFQEIERDINSDQYTFDHQGMLRAYENMHIEEMLGQHYNREIARMPVEALLLKMLSDRGMKDYRVAAADDAMVPGPRRGVAHINVVFSRFVIGSVQTYLMEDAPAILEVQVEVEGKPLYLFNNHWKFGVDNQQAERSRITAAELVRERVDEIFSINPAADIIIGGDLNCFHDQKLRYGWRKTAVNDVLKAVADERLLRGPHGDLYNLWYELPVSQRGSGLVDDKWTTFMQMIVSRGLYDYSGVQYIDDSFEVAAYAGVNVNAEGKPYRWSFRGSGQGFSKNFPLVARFRTVKTNRTQQFIELKLKETDAAKK</sequence>
<dbReference type="InterPro" id="IPR036691">
    <property type="entry name" value="Endo/exonu/phosph_ase_sf"/>
</dbReference>
<name>A0A290Q7L0_9BACT</name>
<dbReference type="Gene3D" id="3.60.10.10">
    <property type="entry name" value="Endonuclease/exonuclease/phosphatase"/>
    <property type="match status" value="1"/>
</dbReference>
<dbReference type="EMBL" id="CP023344">
    <property type="protein sequence ID" value="ATC64639.1"/>
    <property type="molecule type" value="Genomic_DNA"/>
</dbReference>
<dbReference type="InterPro" id="IPR005135">
    <property type="entry name" value="Endo/exonuclease/phosphatase"/>
</dbReference>
<evidence type="ECO:0000259" key="2">
    <source>
        <dbReference type="Pfam" id="PF19580"/>
    </source>
</evidence>
<gene>
    <name evidence="3" type="ORF">CMV30_12090</name>
</gene>
<feature type="chain" id="PRO_5012651527" description="Endonuclease/exonuclease/phosphatase domain-containing protein" evidence="1">
    <location>
        <begin position="21"/>
        <end position="390"/>
    </location>
</feature>
<evidence type="ECO:0000256" key="1">
    <source>
        <dbReference type="SAM" id="SignalP"/>
    </source>
</evidence>
<reference evidence="3 4" key="1">
    <citation type="submission" date="2017-09" db="EMBL/GenBank/DDBJ databases">
        <title>Complete genome sequence of Verrucomicrobial strain HZ-65, isolated from freshwater.</title>
        <authorList>
            <person name="Choi A."/>
        </authorList>
    </citation>
    <scope>NUCLEOTIDE SEQUENCE [LARGE SCALE GENOMIC DNA]</scope>
    <source>
        <strain evidence="3 4">HZ-65</strain>
    </source>
</reference>
<dbReference type="OrthoDB" id="184983at2"/>
<keyword evidence="4" id="KW-1185">Reference proteome</keyword>
<keyword evidence="1" id="KW-0732">Signal</keyword>
<dbReference type="AlphaFoldDB" id="A0A290Q7L0"/>
<dbReference type="PANTHER" id="PTHR42834:SF1">
    <property type="entry name" value="ENDONUCLEASE_EXONUCLEASE_PHOSPHATASE FAMILY PROTEIN (AFU_ORTHOLOGUE AFUA_3G09210)"/>
    <property type="match status" value="1"/>
</dbReference>
<dbReference type="KEGG" id="vbh:CMV30_12090"/>
<feature type="domain" description="Endonuclease/exonuclease/phosphatase" evidence="2">
    <location>
        <begin position="184"/>
        <end position="362"/>
    </location>
</feature>
<dbReference type="SUPFAM" id="SSF56219">
    <property type="entry name" value="DNase I-like"/>
    <property type="match status" value="1"/>
</dbReference>
<evidence type="ECO:0000313" key="3">
    <source>
        <dbReference type="EMBL" id="ATC64639.1"/>
    </source>
</evidence>
<evidence type="ECO:0000313" key="4">
    <source>
        <dbReference type="Proteomes" id="UP000217265"/>
    </source>
</evidence>